<accession>A0A0F6RBR0</accession>
<dbReference type="InterPro" id="IPR029058">
    <property type="entry name" value="AB_hydrolase_fold"/>
</dbReference>
<sequence length="324" mass="37528">MLKESHFDPPWWLKNRHLQTFWAPLAPKLPLPKLTRQRLELSDGDFIDMDWVNPERDAPTVVLLHGLEGDIDSPYLRRMLFQIQQRRWRGVLVYWRGCSEEMNRLDKTYHSGRSEDLDEVITEIHKSHSPEKLFVAGYSLGANVLLKWLGENEEKARIDAGCAVSTPFNLSICADSIEQGFSKIYKFYLLNSMKKRIVNKFTPERLLELLNMSPRDVMAINSFREFDNRVTSFLNEFEDAEDYYRTASSIYYLGSIKKPALVIHAADDPFMSPEIIPKEDQLPNSLELLISEHGGHVGFVSAPTSKGVSFYLEQTILNYFDRFL</sequence>
<dbReference type="PANTHER" id="PTHR10794:SF94">
    <property type="entry name" value="ESTERASE YHET-RELATED"/>
    <property type="match status" value="1"/>
</dbReference>
<feature type="domain" description="AB hydrolase-1" evidence="3">
    <location>
        <begin position="59"/>
        <end position="302"/>
    </location>
</feature>
<dbReference type="Proteomes" id="UP000034071">
    <property type="component" value="Chromosome"/>
</dbReference>
<evidence type="ECO:0000256" key="1">
    <source>
        <dbReference type="ARBA" id="ARBA00010884"/>
    </source>
</evidence>
<name>A0A0F6RBR0_9GAMM</name>
<dbReference type="InterPro" id="IPR012020">
    <property type="entry name" value="ABHD4"/>
</dbReference>
<dbReference type="NCBIfam" id="NF008218">
    <property type="entry name" value="PRK10985.1"/>
    <property type="match status" value="1"/>
</dbReference>
<feature type="active site" description="Charge relay system" evidence="2">
    <location>
        <position position="268"/>
    </location>
</feature>
<dbReference type="AlphaFoldDB" id="A0A0F6RBR0"/>
<protein>
    <submittedName>
        <fullName evidence="4">Alpha/beta hydrolase fold protein</fullName>
    </submittedName>
</protein>
<gene>
    <name evidence="4" type="ORF">TQ33_0359</name>
</gene>
<proteinExistence type="inferred from homology"/>
<dbReference type="GO" id="GO:0047372">
    <property type="term" value="F:monoacylglycerol lipase activity"/>
    <property type="evidence" value="ECO:0007669"/>
    <property type="project" value="TreeGrafter"/>
</dbReference>
<dbReference type="InterPro" id="IPR000073">
    <property type="entry name" value="AB_hydrolase_1"/>
</dbReference>
<dbReference type="PANTHER" id="PTHR10794">
    <property type="entry name" value="ABHYDROLASE DOMAIN-CONTAINING PROTEIN"/>
    <property type="match status" value="1"/>
</dbReference>
<evidence type="ECO:0000313" key="4">
    <source>
        <dbReference type="EMBL" id="AKE51346.1"/>
    </source>
</evidence>
<evidence type="ECO:0000256" key="2">
    <source>
        <dbReference type="PIRSR" id="PIRSR005211-1"/>
    </source>
</evidence>
<keyword evidence="4" id="KW-0378">Hydrolase</keyword>
<feature type="active site" description="Charge relay system" evidence="2">
    <location>
        <position position="139"/>
    </location>
</feature>
<dbReference type="EMBL" id="CP010975">
    <property type="protein sequence ID" value="AKE51346.1"/>
    <property type="molecule type" value="Genomic_DNA"/>
</dbReference>
<dbReference type="KEGG" id="kge:TQ33_0359"/>
<dbReference type="SUPFAM" id="SSF53474">
    <property type="entry name" value="alpha/beta-Hydrolases"/>
    <property type="match status" value="1"/>
</dbReference>
<comment type="similarity">
    <text evidence="1">Belongs to the AB hydrolase superfamily. AB hydrolase 4 family.</text>
</comment>
<keyword evidence="5" id="KW-1185">Reference proteome</keyword>
<dbReference type="Gene3D" id="3.40.50.1820">
    <property type="entry name" value="alpha/beta hydrolase"/>
    <property type="match status" value="1"/>
</dbReference>
<dbReference type="GO" id="GO:0034338">
    <property type="term" value="F:short-chain carboxylesterase activity"/>
    <property type="evidence" value="ECO:0007669"/>
    <property type="project" value="TreeGrafter"/>
</dbReference>
<dbReference type="InterPro" id="IPR050960">
    <property type="entry name" value="AB_hydrolase_4_sf"/>
</dbReference>
<evidence type="ECO:0000313" key="5">
    <source>
        <dbReference type="Proteomes" id="UP000034071"/>
    </source>
</evidence>
<dbReference type="OrthoDB" id="332676at2"/>
<dbReference type="HOGENOM" id="CLU_032487_0_0_6"/>
<dbReference type="PIRSF" id="PIRSF005211">
    <property type="entry name" value="Ab_hydro_YheT"/>
    <property type="match status" value="1"/>
</dbReference>
<dbReference type="RefSeq" id="WP_046560544.1">
    <property type="nucleotide sequence ID" value="NZ_CP010975.1"/>
</dbReference>
<reference evidence="4 5" key="1">
    <citation type="submission" date="2015-02" db="EMBL/GenBank/DDBJ databases">
        <title>Complete genome sequence of Kangiella geojedonensis strain YCS-5T.</title>
        <authorList>
            <person name="Kim K.M."/>
        </authorList>
    </citation>
    <scope>NUCLEOTIDE SEQUENCE [LARGE SCALE GENOMIC DNA]</scope>
    <source>
        <strain evidence="4 5">YCS-5</strain>
    </source>
</reference>
<dbReference type="STRING" id="914150.TQ33_0359"/>
<dbReference type="Pfam" id="PF00561">
    <property type="entry name" value="Abhydrolase_1"/>
    <property type="match status" value="1"/>
</dbReference>
<evidence type="ECO:0000259" key="3">
    <source>
        <dbReference type="Pfam" id="PF00561"/>
    </source>
</evidence>
<dbReference type="PATRIC" id="fig|914150.5.peg.366"/>
<organism evidence="4 5">
    <name type="scientific">Kangiella geojedonensis</name>
    <dbReference type="NCBI Taxonomy" id="914150"/>
    <lineage>
        <taxon>Bacteria</taxon>
        <taxon>Pseudomonadati</taxon>
        <taxon>Pseudomonadota</taxon>
        <taxon>Gammaproteobacteria</taxon>
        <taxon>Kangiellales</taxon>
        <taxon>Kangiellaceae</taxon>
        <taxon>Kangiella</taxon>
    </lineage>
</organism>
<feature type="active site" description="Charge relay system" evidence="2">
    <location>
        <position position="296"/>
    </location>
</feature>